<evidence type="ECO:0000259" key="5">
    <source>
        <dbReference type="PROSITE" id="PS50887"/>
    </source>
</evidence>
<dbReference type="InterPro" id="IPR043128">
    <property type="entry name" value="Rev_trsase/Diguanyl_cyclase"/>
</dbReference>
<dbReference type="SUPFAM" id="SSF55785">
    <property type="entry name" value="PYP-like sensor domain (PAS domain)"/>
    <property type="match status" value="1"/>
</dbReference>
<dbReference type="SUPFAM" id="SSF52172">
    <property type="entry name" value="CheY-like"/>
    <property type="match status" value="1"/>
</dbReference>
<name>A0A5A9W086_9GAMM</name>
<dbReference type="InterPro" id="IPR029787">
    <property type="entry name" value="Nucleotide_cyclase"/>
</dbReference>
<evidence type="ECO:0000313" key="6">
    <source>
        <dbReference type="EMBL" id="KAA0874136.1"/>
    </source>
</evidence>
<dbReference type="Pfam" id="PF00563">
    <property type="entry name" value="EAL"/>
    <property type="match status" value="1"/>
</dbReference>
<dbReference type="InterPro" id="IPR001633">
    <property type="entry name" value="EAL_dom"/>
</dbReference>
<protein>
    <submittedName>
        <fullName evidence="6">GGDEF domain-containing response regulator</fullName>
    </submittedName>
</protein>
<dbReference type="Gene3D" id="3.40.50.2300">
    <property type="match status" value="1"/>
</dbReference>
<sequence>MQDFKATLLVVEDAPSIRLLLSSGLGREGYRILQAADGAEGLAVFREHQPDLVLMDVTMPVMDGFEACRLIRQSEMEMTTPILMLTGSDDLNSIQTAFDAGATDFITKPINLPLLQQRIRYALRDAERERALRRVKSIQDNARTLAGLAFWEWNTETDELTWSTDTDSILYWMESVPSAFSELLQTIHPDDQKRLTLLLSDALHSGTKVEIELRARVEQEEYLLRMVGQREGDTARIVGAFQDVTAQRKVERQVSYLNYHDPLTGLPNRRLFLRDLEESLAQVNGFNATAVMAIEVLRLHHLQDAYGSEATDQLLSLITNQLQALLPKDALLARLEGGFFAIRLHYPHAVSESFLQEALTQMLQPLDRPWMIDTKEVYLNFSAGVSHAPQQSLQAQLLLSMAKRAQRDVRPSGNISLAVYRRELEDALHNRLSLEAELRRAVEQQEFHLVYQPQLDLATERIVGVEALVRWQKPGQGTISPAVFIPVLEEIGMIHQLGEWILHEACARQVAWSQHFPAIRMGINLSPAQFEQSDLPLVIRQAARLAGADTRMIELEITESLAMHSPETTIKLLQNLREDGFKIAIDDFGIGFSSLEYLLRFPLDTLKIDRAFVKDITRGRSDRAIVRALTSLCQGLGLTTIAEGVETQRQRDYLDALGATEIQGYLLSPPLAEKDLLVFLQNSFSPKAAQE</sequence>
<keyword evidence="1" id="KW-0597">Phosphoprotein</keyword>
<dbReference type="PANTHER" id="PTHR44757:SF2">
    <property type="entry name" value="BIOFILM ARCHITECTURE MAINTENANCE PROTEIN MBAA"/>
    <property type="match status" value="1"/>
</dbReference>
<dbReference type="Pfam" id="PF00990">
    <property type="entry name" value="GGDEF"/>
    <property type="match status" value="1"/>
</dbReference>
<dbReference type="Proteomes" id="UP000325302">
    <property type="component" value="Unassembled WGS sequence"/>
</dbReference>
<dbReference type="InterPro" id="IPR011006">
    <property type="entry name" value="CheY-like_superfamily"/>
</dbReference>
<dbReference type="InterPro" id="IPR035965">
    <property type="entry name" value="PAS-like_dom_sf"/>
</dbReference>
<dbReference type="InterPro" id="IPR052155">
    <property type="entry name" value="Biofilm_reg_signaling"/>
</dbReference>
<accession>A0A5A9W086</accession>
<feature type="domain" description="GGDEF" evidence="5">
    <location>
        <begin position="287"/>
        <end position="422"/>
    </location>
</feature>
<feature type="domain" description="EAL" evidence="4">
    <location>
        <begin position="431"/>
        <end position="684"/>
    </location>
</feature>
<dbReference type="InterPro" id="IPR035919">
    <property type="entry name" value="EAL_sf"/>
</dbReference>
<feature type="modified residue" description="4-aspartylphosphate" evidence="1">
    <location>
        <position position="56"/>
    </location>
</feature>
<keyword evidence="2" id="KW-0175">Coiled coil</keyword>
<dbReference type="PROSITE" id="PS50110">
    <property type="entry name" value="RESPONSE_REGULATORY"/>
    <property type="match status" value="1"/>
</dbReference>
<dbReference type="AlphaFoldDB" id="A0A5A9W086"/>
<comment type="caution">
    <text evidence="6">The sequence shown here is derived from an EMBL/GenBank/DDBJ whole genome shotgun (WGS) entry which is preliminary data.</text>
</comment>
<dbReference type="Pfam" id="PF00072">
    <property type="entry name" value="Response_reg"/>
    <property type="match status" value="1"/>
</dbReference>
<dbReference type="SMART" id="SM00267">
    <property type="entry name" value="GGDEF"/>
    <property type="match status" value="1"/>
</dbReference>
<evidence type="ECO:0000256" key="1">
    <source>
        <dbReference type="PROSITE-ProRule" id="PRU00169"/>
    </source>
</evidence>
<dbReference type="RefSeq" id="WP_149391368.1">
    <property type="nucleotide sequence ID" value="NZ_SMRS01000007.1"/>
</dbReference>
<feature type="coiled-coil region" evidence="2">
    <location>
        <begin position="417"/>
        <end position="444"/>
    </location>
</feature>
<proteinExistence type="predicted"/>
<dbReference type="PROSITE" id="PS50887">
    <property type="entry name" value="GGDEF"/>
    <property type="match status" value="1"/>
</dbReference>
<dbReference type="Gene3D" id="3.20.20.450">
    <property type="entry name" value="EAL domain"/>
    <property type="match status" value="1"/>
</dbReference>
<dbReference type="Gene3D" id="3.30.70.270">
    <property type="match status" value="1"/>
</dbReference>
<dbReference type="CDD" id="cd01949">
    <property type="entry name" value="GGDEF"/>
    <property type="match status" value="1"/>
</dbReference>
<dbReference type="SUPFAM" id="SSF141868">
    <property type="entry name" value="EAL domain-like"/>
    <property type="match status" value="1"/>
</dbReference>
<evidence type="ECO:0000313" key="7">
    <source>
        <dbReference type="Proteomes" id="UP000325302"/>
    </source>
</evidence>
<reference evidence="6 7" key="1">
    <citation type="submission" date="2019-03" db="EMBL/GenBank/DDBJ databases">
        <title>Nitrincola sp. nov. isolated from an Indian soda lake.</title>
        <authorList>
            <person name="Joshi A."/>
            <person name="Thite S.V."/>
            <person name="Joseph N."/>
            <person name="Dhotre D."/>
            <person name="Moorthy M."/>
            <person name="Shouche Y.S."/>
        </authorList>
    </citation>
    <scope>NUCLEOTIDE SEQUENCE [LARGE SCALE GENOMIC DNA]</scope>
    <source>
        <strain evidence="6 7">MEB193</strain>
    </source>
</reference>
<dbReference type="PANTHER" id="PTHR44757">
    <property type="entry name" value="DIGUANYLATE CYCLASE DGCP"/>
    <property type="match status" value="1"/>
</dbReference>
<dbReference type="InterPro" id="IPR000160">
    <property type="entry name" value="GGDEF_dom"/>
</dbReference>
<dbReference type="CDD" id="cd01948">
    <property type="entry name" value="EAL"/>
    <property type="match status" value="1"/>
</dbReference>
<gene>
    <name evidence="6" type="ORF">E1H14_10185</name>
</gene>
<dbReference type="EMBL" id="SMRS01000007">
    <property type="protein sequence ID" value="KAA0874136.1"/>
    <property type="molecule type" value="Genomic_DNA"/>
</dbReference>
<organism evidence="6 7">
    <name type="scientific">Nitrincola tapanii</name>
    <dbReference type="NCBI Taxonomy" id="1708751"/>
    <lineage>
        <taxon>Bacteria</taxon>
        <taxon>Pseudomonadati</taxon>
        <taxon>Pseudomonadota</taxon>
        <taxon>Gammaproteobacteria</taxon>
        <taxon>Oceanospirillales</taxon>
        <taxon>Oceanospirillaceae</taxon>
        <taxon>Nitrincola</taxon>
    </lineage>
</organism>
<evidence type="ECO:0000259" key="4">
    <source>
        <dbReference type="PROSITE" id="PS50883"/>
    </source>
</evidence>
<dbReference type="SMART" id="SM00448">
    <property type="entry name" value="REC"/>
    <property type="match status" value="1"/>
</dbReference>
<dbReference type="Gene3D" id="3.30.450.20">
    <property type="entry name" value="PAS domain"/>
    <property type="match status" value="1"/>
</dbReference>
<keyword evidence="7" id="KW-1185">Reference proteome</keyword>
<dbReference type="SUPFAM" id="SSF55073">
    <property type="entry name" value="Nucleotide cyclase"/>
    <property type="match status" value="1"/>
</dbReference>
<dbReference type="OrthoDB" id="9816034at2"/>
<evidence type="ECO:0000259" key="3">
    <source>
        <dbReference type="PROSITE" id="PS50110"/>
    </source>
</evidence>
<dbReference type="InterPro" id="IPR001789">
    <property type="entry name" value="Sig_transdc_resp-reg_receiver"/>
</dbReference>
<dbReference type="PROSITE" id="PS50883">
    <property type="entry name" value="EAL"/>
    <property type="match status" value="1"/>
</dbReference>
<feature type="domain" description="Response regulatory" evidence="3">
    <location>
        <begin position="7"/>
        <end position="123"/>
    </location>
</feature>
<dbReference type="SMART" id="SM00052">
    <property type="entry name" value="EAL"/>
    <property type="match status" value="1"/>
</dbReference>
<dbReference type="NCBIfam" id="TIGR00254">
    <property type="entry name" value="GGDEF"/>
    <property type="match status" value="1"/>
</dbReference>
<evidence type="ECO:0000256" key="2">
    <source>
        <dbReference type="SAM" id="Coils"/>
    </source>
</evidence>
<dbReference type="GO" id="GO:0000160">
    <property type="term" value="P:phosphorelay signal transduction system"/>
    <property type="evidence" value="ECO:0007669"/>
    <property type="project" value="InterPro"/>
</dbReference>